<dbReference type="PANTHER" id="PTHR24421:SF10">
    <property type="entry name" value="NITRATE_NITRITE SENSOR PROTEIN NARQ"/>
    <property type="match status" value="1"/>
</dbReference>
<feature type="transmembrane region" description="Helical" evidence="10">
    <location>
        <begin position="45"/>
        <end position="65"/>
    </location>
</feature>
<dbReference type="GO" id="GO:0005524">
    <property type="term" value="F:ATP binding"/>
    <property type="evidence" value="ECO:0007669"/>
    <property type="project" value="UniProtKB-KW"/>
</dbReference>
<feature type="transmembrane region" description="Helical" evidence="10">
    <location>
        <begin position="72"/>
        <end position="91"/>
    </location>
</feature>
<evidence type="ECO:0000256" key="7">
    <source>
        <dbReference type="ARBA" id="ARBA00022840"/>
    </source>
</evidence>
<dbReference type="CDD" id="cd16917">
    <property type="entry name" value="HATPase_UhpB-NarQ-NarX-like"/>
    <property type="match status" value="1"/>
</dbReference>
<dbReference type="InterPro" id="IPR011712">
    <property type="entry name" value="Sig_transdc_His_kin_sub3_dim/P"/>
</dbReference>
<organism evidence="12 13">
    <name type="scientific">Spirochaeta lutea</name>
    <dbReference type="NCBI Taxonomy" id="1480694"/>
    <lineage>
        <taxon>Bacteria</taxon>
        <taxon>Pseudomonadati</taxon>
        <taxon>Spirochaetota</taxon>
        <taxon>Spirochaetia</taxon>
        <taxon>Spirochaetales</taxon>
        <taxon>Spirochaetaceae</taxon>
        <taxon>Spirochaeta</taxon>
    </lineage>
</organism>
<keyword evidence="6" id="KW-0418">Kinase</keyword>
<evidence type="ECO:0000256" key="6">
    <source>
        <dbReference type="ARBA" id="ARBA00022777"/>
    </source>
</evidence>
<dbReference type="PROSITE" id="PS50109">
    <property type="entry name" value="HIS_KIN"/>
    <property type="match status" value="1"/>
</dbReference>
<feature type="region of interest" description="Disordered" evidence="9">
    <location>
        <begin position="417"/>
        <end position="440"/>
    </location>
</feature>
<keyword evidence="10" id="KW-0812">Transmembrane</keyword>
<feature type="transmembrane region" description="Helical" evidence="10">
    <location>
        <begin position="119"/>
        <end position="139"/>
    </location>
</feature>
<keyword evidence="13" id="KW-1185">Reference proteome</keyword>
<evidence type="ECO:0000259" key="11">
    <source>
        <dbReference type="PROSITE" id="PS50109"/>
    </source>
</evidence>
<dbReference type="SUPFAM" id="SSF55874">
    <property type="entry name" value="ATPase domain of HSP90 chaperone/DNA topoisomerase II/histidine kinase"/>
    <property type="match status" value="1"/>
</dbReference>
<dbReference type="STRING" id="1480694.DC28_12230"/>
<keyword evidence="7" id="KW-0067">ATP-binding</keyword>
<evidence type="ECO:0000313" key="13">
    <source>
        <dbReference type="Proteomes" id="UP000029692"/>
    </source>
</evidence>
<dbReference type="InterPro" id="IPR050482">
    <property type="entry name" value="Sensor_HK_TwoCompSys"/>
</dbReference>
<dbReference type="InterPro" id="IPR003594">
    <property type="entry name" value="HATPase_dom"/>
</dbReference>
<dbReference type="SMART" id="SM00387">
    <property type="entry name" value="HATPase_c"/>
    <property type="match status" value="1"/>
</dbReference>
<feature type="domain" description="Histidine kinase" evidence="11">
    <location>
        <begin position="331"/>
        <end position="416"/>
    </location>
</feature>
<dbReference type="PANTHER" id="PTHR24421">
    <property type="entry name" value="NITRATE/NITRITE SENSOR PROTEIN NARX-RELATED"/>
    <property type="match status" value="1"/>
</dbReference>
<keyword evidence="10" id="KW-0472">Membrane</keyword>
<dbReference type="Gene3D" id="1.20.5.1930">
    <property type="match status" value="1"/>
</dbReference>
<sequence>MFGRSILYQASPLLPGILFLVHLLGNLGVGVVLFLRFQDASAAEYFWGTMAGFGGVNLVAGLSLGFIRRASVLRAVLALRLVLVVLLAYTLADALEVTAVLLGIFLVDAGVCTAQPWGFLLGTAALVLGGLPGGLDGIFGRNLLVASPGVPGLWSGGAGFGILLGVILMLSVLAGGLLRRYNFIKRLTDQQETNLQRLSEFNLSLQSYARRADEQSAERERRRISREIHDISGYIFTNLIAMMDATMSLGPDADISRVHATLMTARKQAQEGLRETRTALRRLREVDPYGDKGLRMIYKIAGVFQQVTGTRVELSFGNLPLSFDTELNRSLYRIVQESLTNAIRHGKATEVGMQFWIHEEHLIITIHDNGAGAKEITKGIGLAGMEERLKEMGGSIKAGNAPEGGFTLTIRIPLEQQGSTYRARKPGQHLEPSMDSFANT</sequence>
<evidence type="ECO:0000256" key="3">
    <source>
        <dbReference type="ARBA" id="ARBA00022553"/>
    </source>
</evidence>
<dbReference type="GO" id="GO:0000155">
    <property type="term" value="F:phosphorelay sensor kinase activity"/>
    <property type="evidence" value="ECO:0007669"/>
    <property type="project" value="InterPro"/>
</dbReference>
<comment type="catalytic activity">
    <reaction evidence="1">
        <text>ATP + protein L-histidine = ADP + protein N-phospho-L-histidine.</text>
        <dbReference type="EC" id="2.7.13.3"/>
    </reaction>
</comment>
<evidence type="ECO:0000256" key="4">
    <source>
        <dbReference type="ARBA" id="ARBA00022679"/>
    </source>
</evidence>
<evidence type="ECO:0000313" key="12">
    <source>
        <dbReference type="EMBL" id="KGE71217.1"/>
    </source>
</evidence>
<dbReference type="GO" id="GO:0016020">
    <property type="term" value="C:membrane"/>
    <property type="evidence" value="ECO:0007669"/>
    <property type="project" value="InterPro"/>
</dbReference>
<proteinExistence type="predicted"/>
<dbReference type="Pfam" id="PF02518">
    <property type="entry name" value="HATPase_c"/>
    <property type="match status" value="1"/>
</dbReference>
<dbReference type="AlphaFoldDB" id="A0A098QXL7"/>
<keyword evidence="10" id="KW-1133">Transmembrane helix</keyword>
<keyword evidence="4" id="KW-0808">Transferase</keyword>
<evidence type="ECO:0000256" key="10">
    <source>
        <dbReference type="SAM" id="Phobius"/>
    </source>
</evidence>
<dbReference type="EMBL" id="JNUP01000067">
    <property type="protein sequence ID" value="KGE71217.1"/>
    <property type="molecule type" value="Genomic_DNA"/>
</dbReference>
<keyword evidence="8" id="KW-0902">Two-component regulatory system</keyword>
<evidence type="ECO:0000256" key="9">
    <source>
        <dbReference type="SAM" id="MobiDB-lite"/>
    </source>
</evidence>
<dbReference type="Proteomes" id="UP000029692">
    <property type="component" value="Unassembled WGS sequence"/>
</dbReference>
<feature type="transmembrane region" description="Helical" evidence="10">
    <location>
        <begin position="12"/>
        <end position="33"/>
    </location>
</feature>
<keyword evidence="5" id="KW-0547">Nucleotide-binding</keyword>
<dbReference type="Pfam" id="PF07730">
    <property type="entry name" value="HisKA_3"/>
    <property type="match status" value="1"/>
</dbReference>
<gene>
    <name evidence="12" type="ORF">DC28_12230</name>
</gene>
<reference evidence="12 13" key="1">
    <citation type="submission" date="2014-05" db="EMBL/GenBank/DDBJ databases">
        <title>De novo Genome Sequence of Spirocheata sp.</title>
        <authorList>
            <person name="Shivani Y."/>
            <person name="Subhash Y."/>
            <person name="Tushar L."/>
            <person name="Sasikala C."/>
            <person name="Ramana C.V."/>
        </authorList>
    </citation>
    <scope>NUCLEOTIDE SEQUENCE [LARGE SCALE GENOMIC DNA]</scope>
    <source>
        <strain evidence="12 13">JC230</strain>
    </source>
</reference>
<dbReference type="EC" id="2.7.13.3" evidence="2"/>
<dbReference type="InterPro" id="IPR005467">
    <property type="entry name" value="His_kinase_dom"/>
</dbReference>
<evidence type="ECO:0000256" key="1">
    <source>
        <dbReference type="ARBA" id="ARBA00000085"/>
    </source>
</evidence>
<feature type="transmembrane region" description="Helical" evidence="10">
    <location>
        <begin position="159"/>
        <end position="178"/>
    </location>
</feature>
<evidence type="ECO:0000256" key="2">
    <source>
        <dbReference type="ARBA" id="ARBA00012438"/>
    </source>
</evidence>
<dbReference type="eggNOG" id="COG4585">
    <property type="taxonomic scope" value="Bacteria"/>
</dbReference>
<accession>A0A098QXL7</accession>
<dbReference type="GO" id="GO:0046983">
    <property type="term" value="F:protein dimerization activity"/>
    <property type="evidence" value="ECO:0007669"/>
    <property type="project" value="InterPro"/>
</dbReference>
<evidence type="ECO:0000256" key="8">
    <source>
        <dbReference type="ARBA" id="ARBA00023012"/>
    </source>
</evidence>
<comment type="caution">
    <text evidence="12">The sequence shown here is derived from an EMBL/GenBank/DDBJ whole genome shotgun (WGS) entry which is preliminary data.</text>
</comment>
<dbReference type="Gene3D" id="3.30.565.10">
    <property type="entry name" value="Histidine kinase-like ATPase, C-terminal domain"/>
    <property type="match status" value="1"/>
</dbReference>
<dbReference type="InterPro" id="IPR036890">
    <property type="entry name" value="HATPase_C_sf"/>
</dbReference>
<evidence type="ECO:0000256" key="5">
    <source>
        <dbReference type="ARBA" id="ARBA00022741"/>
    </source>
</evidence>
<name>A0A098QXL7_9SPIO</name>
<keyword evidence="3" id="KW-0597">Phosphoprotein</keyword>
<protein>
    <recommendedName>
        <fullName evidence="2">histidine kinase</fullName>
        <ecNumber evidence="2">2.7.13.3</ecNumber>
    </recommendedName>
</protein>